<evidence type="ECO:0000313" key="1">
    <source>
        <dbReference type="EMBL" id="KAJ5220972.1"/>
    </source>
</evidence>
<reference evidence="1" key="2">
    <citation type="journal article" date="2023" name="IMA Fungus">
        <title>Comparative genomic study of the Penicillium genus elucidates a diverse pangenome and 15 lateral gene transfer events.</title>
        <authorList>
            <person name="Petersen C."/>
            <person name="Sorensen T."/>
            <person name="Nielsen M.R."/>
            <person name="Sondergaard T.E."/>
            <person name="Sorensen J.L."/>
            <person name="Fitzpatrick D.A."/>
            <person name="Frisvad J.C."/>
            <person name="Nielsen K.L."/>
        </authorList>
    </citation>
    <scope>NUCLEOTIDE SEQUENCE</scope>
    <source>
        <strain evidence="1">IBT 23319</strain>
    </source>
</reference>
<keyword evidence="2" id="KW-1185">Reference proteome</keyword>
<protein>
    <submittedName>
        <fullName evidence="1">Uncharacterized protein</fullName>
    </submittedName>
</protein>
<dbReference type="OrthoDB" id="2143914at2759"/>
<comment type="caution">
    <text evidence="1">The sequence shown here is derived from an EMBL/GenBank/DDBJ whole genome shotgun (WGS) entry which is preliminary data.</text>
</comment>
<proteinExistence type="predicted"/>
<evidence type="ECO:0000313" key="2">
    <source>
        <dbReference type="Proteomes" id="UP001147733"/>
    </source>
</evidence>
<gene>
    <name evidence="1" type="ORF">N7469_009859</name>
</gene>
<name>A0A9W9NJA5_PENCI</name>
<dbReference type="GeneID" id="81387931"/>
<accession>A0A9W9NJA5</accession>
<dbReference type="AlphaFoldDB" id="A0A9W9NJA5"/>
<dbReference type="EMBL" id="JAPQKT010000009">
    <property type="protein sequence ID" value="KAJ5220972.1"/>
    <property type="molecule type" value="Genomic_DNA"/>
</dbReference>
<sequence>MAEYTTALLIKGRKDDQCAKRYNIILNPLTKDRLKDWWPEEGKSLTVKVTELVHKWATIAAGIQVGLP</sequence>
<organism evidence="1 2">
    <name type="scientific">Penicillium citrinum</name>
    <dbReference type="NCBI Taxonomy" id="5077"/>
    <lineage>
        <taxon>Eukaryota</taxon>
        <taxon>Fungi</taxon>
        <taxon>Dikarya</taxon>
        <taxon>Ascomycota</taxon>
        <taxon>Pezizomycotina</taxon>
        <taxon>Eurotiomycetes</taxon>
        <taxon>Eurotiomycetidae</taxon>
        <taxon>Eurotiales</taxon>
        <taxon>Aspergillaceae</taxon>
        <taxon>Penicillium</taxon>
    </lineage>
</organism>
<reference evidence="1" key="1">
    <citation type="submission" date="2022-11" db="EMBL/GenBank/DDBJ databases">
        <authorList>
            <person name="Petersen C."/>
        </authorList>
    </citation>
    <scope>NUCLEOTIDE SEQUENCE</scope>
    <source>
        <strain evidence="1">IBT 23319</strain>
    </source>
</reference>
<dbReference type="Proteomes" id="UP001147733">
    <property type="component" value="Unassembled WGS sequence"/>
</dbReference>
<dbReference type="SUPFAM" id="SSF46689">
    <property type="entry name" value="Homeodomain-like"/>
    <property type="match status" value="1"/>
</dbReference>
<dbReference type="RefSeq" id="XP_056495895.1">
    <property type="nucleotide sequence ID" value="XM_056648764.1"/>
</dbReference>
<dbReference type="InterPro" id="IPR009057">
    <property type="entry name" value="Homeodomain-like_sf"/>
</dbReference>